<evidence type="ECO:0000256" key="1">
    <source>
        <dbReference type="SAM" id="Coils"/>
    </source>
</evidence>
<protein>
    <recommendedName>
        <fullName evidence="4">Transposase (Putative), gypsy type</fullName>
    </recommendedName>
</protein>
<comment type="caution">
    <text evidence="3">The sequence shown here is derived from an EMBL/GenBank/DDBJ whole genome shotgun (WGS) entry which is preliminary data.</text>
</comment>
<dbReference type="EMBL" id="BKCJ010000964">
    <property type="protein sequence ID" value="GEU37722.1"/>
    <property type="molecule type" value="Genomic_DNA"/>
</dbReference>
<feature type="region of interest" description="Disordered" evidence="2">
    <location>
        <begin position="108"/>
        <end position="131"/>
    </location>
</feature>
<sequence length="754" mass="81868">MGSSLAGDTDLFAFIQVADPTKVKVRERKCAEGEAKLLDFTVGCVVPLLPVAPARADSELEASVDRLFDEGGSADQGDSAASGGQETETKLVMRVRIVADENVVAEKPKRPRKKRQAVMDASGFSHLPKKLRGDHEISSGVAIGGKSPSILKELLASSMLNVEAGVQAVATLPLVTSSASVTLEHESSVPTNSIDGINLHTIGASERFIISSDSSHNFSTNAFGAEADSIIRSAIIPPVMTEAMLTSHAVNAPSVLVPESGTKVPSPVHASMFHDSDSTETIKADIAGPSYSTKEDLSMGSHELNFETLHQIRKIDYHHLFTEFNVGTARQACLNVEVRMRTEYYLSKRKRLESECEKQANLLKVRDKEVENLKARLLLKETEAAEAAHFRVQVAGAEATKKMHVDEIDALKQRNVLKDLNVVVSSLRSQKDSLADQVSGYEQLKEQIKEFQDAQMNIVNDKVAMLDAGLLEIALHLEEKFYPRLLTTRSSRRWLLTYGLKLAVVKCLNSQEYLSALGAAISRAIKKGMQDGLSAGIDHEKEGRSLANIVTYNPAMEVDYNSALQRLDEVEFPLLAKLKSHKDASTADAMNLLRLEGPLADAPRMSKLQPDVEQLTLLIHHPEDQVVLGDTSLSFALSVTHSRVKRIRENVAAQRLALIDVWVPLVDPLSAKSLICEASTFGSMSAAVVTTTALSTTFAAASSVPPITIEDYEIVGTDGPEDAQGNGQGNVASFPTIEFEKEKLDTTPECDPPS</sequence>
<evidence type="ECO:0008006" key="4">
    <source>
        <dbReference type="Google" id="ProtNLM"/>
    </source>
</evidence>
<proteinExistence type="predicted"/>
<name>A0A6L2JM45_TANCI</name>
<accession>A0A6L2JM45</accession>
<dbReference type="AlphaFoldDB" id="A0A6L2JM45"/>
<organism evidence="3">
    <name type="scientific">Tanacetum cinerariifolium</name>
    <name type="common">Dalmatian daisy</name>
    <name type="synonym">Chrysanthemum cinerariifolium</name>
    <dbReference type="NCBI Taxonomy" id="118510"/>
    <lineage>
        <taxon>Eukaryota</taxon>
        <taxon>Viridiplantae</taxon>
        <taxon>Streptophyta</taxon>
        <taxon>Embryophyta</taxon>
        <taxon>Tracheophyta</taxon>
        <taxon>Spermatophyta</taxon>
        <taxon>Magnoliopsida</taxon>
        <taxon>eudicotyledons</taxon>
        <taxon>Gunneridae</taxon>
        <taxon>Pentapetalae</taxon>
        <taxon>asterids</taxon>
        <taxon>campanulids</taxon>
        <taxon>Asterales</taxon>
        <taxon>Asteraceae</taxon>
        <taxon>Asteroideae</taxon>
        <taxon>Anthemideae</taxon>
        <taxon>Anthemidinae</taxon>
        <taxon>Tanacetum</taxon>
    </lineage>
</organism>
<evidence type="ECO:0000256" key="2">
    <source>
        <dbReference type="SAM" id="MobiDB-lite"/>
    </source>
</evidence>
<evidence type="ECO:0000313" key="3">
    <source>
        <dbReference type="EMBL" id="GEU37722.1"/>
    </source>
</evidence>
<gene>
    <name evidence="3" type="ORF">Tci_009700</name>
</gene>
<feature type="coiled-coil region" evidence="1">
    <location>
        <begin position="394"/>
        <end position="461"/>
    </location>
</feature>
<keyword evidence="1" id="KW-0175">Coiled coil</keyword>
<reference evidence="3" key="1">
    <citation type="journal article" date="2019" name="Sci. Rep.">
        <title>Draft genome of Tanacetum cinerariifolium, the natural source of mosquito coil.</title>
        <authorList>
            <person name="Yamashiro T."/>
            <person name="Shiraishi A."/>
            <person name="Satake H."/>
            <person name="Nakayama K."/>
        </authorList>
    </citation>
    <scope>NUCLEOTIDE SEQUENCE</scope>
</reference>